<reference evidence="1 3" key="1">
    <citation type="submission" date="2016-02" db="EMBL/GenBank/DDBJ databases">
        <title>Draft genome sequence for Clostridium paradoxum JW-YL-7.</title>
        <authorList>
            <person name="Utturkar S.M."/>
            <person name="Lancaster A."/>
            <person name="Poole F.L."/>
            <person name="Adams M.W."/>
            <person name="Brown S.D."/>
        </authorList>
    </citation>
    <scope>NUCLEOTIDE SEQUENCE [LARGE SCALE GENOMIC DNA]</scope>
    <source>
        <strain evidence="1 3">JW-YL-7</strain>
    </source>
</reference>
<dbReference type="EMBL" id="LSFY01000001">
    <property type="protein sequence ID" value="KXZ40437.1"/>
    <property type="molecule type" value="Genomic_DNA"/>
</dbReference>
<reference evidence="2 4" key="2">
    <citation type="submission" date="2016-11" db="EMBL/GenBank/DDBJ databases">
        <authorList>
            <person name="Varghese N."/>
            <person name="Submissions S."/>
        </authorList>
    </citation>
    <scope>NUCLEOTIDE SEQUENCE [LARGE SCALE GENOMIC DNA]</scope>
    <source>
        <strain evidence="2 4">DSM 7308</strain>
    </source>
</reference>
<evidence type="ECO:0000313" key="1">
    <source>
        <dbReference type="EMBL" id="KXZ40437.1"/>
    </source>
</evidence>
<comment type="caution">
    <text evidence="1">The sequence shown here is derived from an EMBL/GenBank/DDBJ whole genome shotgun (WGS) entry which is preliminary data.</text>
</comment>
<dbReference type="RefSeq" id="WP_066071307.1">
    <property type="nucleotide sequence ID" value="NZ_FRBG01000001.1"/>
</dbReference>
<dbReference type="STRING" id="1121328.JWYL7_1512"/>
<dbReference type="Gene3D" id="3.40.190.10">
    <property type="entry name" value="Periplasmic binding protein-like II"/>
    <property type="match status" value="1"/>
</dbReference>
<evidence type="ECO:0000313" key="4">
    <source>
        <dbReference type="Proteomes" id="UP000323392"/>
    </source>
</evidence>
<proteinExistence type="predicted"/>
<keyword evidence="4" id="KW-1185">Reference proteome</keyword>
<evidence type="ECO:0000313" key="2">
    <source>
        <dbReference type="EMBL" id="SHK32396.1"/>
    </source>
</evidence>
<sequence precursor="true">MLKKIIMILLISVLVVGCSANKETEKQKIKVAALKGPTGMGMVQLMEKNENNQTKLDYEMFMI</sequence>
<dbReference type="AlphaFoldDB" id="A0A150FS41"/>
<dbReference type="EMBL" id="FRBG01000001">
    <property type="protein sequence ID" value="SHK32396.1"/>
    <property type="molecule type" value="Genomic_DNA"/>
</dbReference>
<name>A0A150FS41_CLOPD</name>
<dbReference type="OrthoDB" id="9814375at2"/>
<gene>
    <name evidence="1" type="ORF">JWYL7_1512</name>
    <name evidence="2" type="ORF">SAMN05661008_00007</name>
</gene>
<dbReference type="Proteomes" id="UP000323392">
    <property type="component" value="Unassembled WGS sequence"/>
</dbReference>
<accession>A0A150FS41</accession>
<protein>
    <submittedName>
        <fullName evidence="2">NitT/TauT family transport system substrate-binding protein</fullName>
    </submittedName>
</protein>
<evidence type="ECO:0000313" key="3">
    <source>
        <dbReference type="Proteomes" id="UP000092605"/>
    </source>
</evidence>
<organism evidence="1 3">
    <name type="scientific">Alkalithermobacter thermoalcaliphilus JW-YL-7 = DSM 7308</name>
    <dbReference type="NCBI Taxonomy" id="1121328"/>
    <lineage>
        <taxon>Bacteria</taxon>
        <taxon>Bacillati</taxon>
        <taxon>Bacillota</taxon>
        <taxon>Clostridia</taxon>
        <taxon>Peptostreptococcales</taxon>
        <taxon>Tepidibacteraceae</taxon>
        <taxon>Alkalithermobacter</taxon>
    </lineage>
</organism>
<dbReference type="PATRIC" id="fig|1121328.3.peg.1521"/>
<dbReference type="PROSITE" id="PS51257">
    <property type="entry name" value="PROKAR_LIPOPROTEIN"/>
    <property type="match status" value="1"/>
</dbReference>
<dbReference type="Proteomes" id="UP000092605">
    <property type="component" value="Unassembled WGS sequence"/>
</dbReference>